<feature type="region of interest" description="Disordered" evidence="1">
    <location>
        <begin position="47"/>
        <end position="69"/>
    </location>
</feature>
<evidence type="ECO:0000256" key="1">
    <source>
        <dbReference type="SAM" id="MobiDB-lite"/>
    </source>
</evidence>
<evidence type="ECO:0000313" key="5">
    <source>
        <dbReference type="Proteomes" id="UP001152797"/>
    </source>
</evidence>
<feature type="compositionally biased region" description="Basic and acidic residues" evidence="1">
    <location>
        <begin position="55"/>
        <end position="69"/>
    </location>
</feature>
<keyword evidence="2" id="KW-1133">Transmembrane helix</keyword>
<protein>
    <submittedName>
        <fullName evidence="3">Uncharacterized protein</fullName>
    </submittedName>
</protein>
<organism evidence="3">
    <name type="scientific">Cladocopium goreaui</name>
    <dbReference type="NCBI Taxonomy" id="2562237"/>
    <lineage>
        <taxon>Eukaryota</taxon>
        <taxon>Sar</taxon>
        <taxon>Alveolata</taxon>
        <taxon>Dinophyceae</taxon>
        <taxon>Suessiales</taxon>
        <taxon>Symbiodiniaceae</taxon>
        <taxon>Cladocopium</taxon>
    </lineage>
</organism>
<evidence type="ECO:0000313" key="3">
    <source>
        <dbReference type="EMBL" id="CAI3997604.1"/>
    </source>
</evidence>
<reference evidence="4" key="2">
    <citation type="submission" date="2024-04" db="EMBL/GenBank/DDBJ databases">
        <authorList>
            <person name="Chen Y."/>
            <person name="Shah S."/>
            <person name="Dougan E. K."/>
            <person name="Thang M."/>
            <person name="Chan C."/>
        </authorList>
    </citation>
    <scope>NUCLEOTIDE SEQUENCE [LARGE SCALE GENOMIC DNA]</scope>
</reference>
<gene>
    <name evidence="3" type="ORF">C1SCF055_LOCUS23974</name>
</gene>
<dbReference type="AlphaFoldDB" id="A0A9P1CSP0"/>
<accession>A0A9P1CSP0</accession>
<evidence type="ECO:0000256" key="2">
    <source>
        <dbReference type="SAM" id="Phobius"/>
    </source>
</evidence>
<evidence type="ECO:0000313" key="4">
    <source>
        <dbReference type="EMBL" id="CAL1150979.1"/>
    </source>
</evidence>
<dbReference type="Proteomes" id="UP001152797">
    <property type="component" value="Unassembled WGS sequence"/>
</dbReference>
<dbReference type="EMBL" id="CAMXCT030002358">
    <property type="protein sequence ID" value="CAL4784916.1"/>
    <property type="molecule type" value="Genomic_DNA"/>
</dbReference>
<feature type="region of interest" description="Disordered" evidence="1">
    <location>
        <begin position="294"/>
        <end position="313"/>
    </location>
</feature>
<feature type="transmembrane region" description="Helical" evidence="2">
    <location>
        <begin position="6"/>
        <end position="28"/>
    </location>
</feature>
<keyword evidence="5" id="KW-1185">Reference proteome</keyword>
<sequence>MDWGAFAGAGVGSCAVVLVGGIVSNLAFKRYWKKKSLLQERDVEIGPASDEGEKEEVRQKLRDAIESRDPENLRNGIEKAEALDMKEQVVTDARRVLKEEKDAVKKMLKDAVAARDPQGLRTGIAKGEALGMKDSELAEACRVLEEEKAATKQELQQAMEARDIDRLRAAIERGEALGLKPGDLVEPKKVLKELEKAEKEKKKKVKRVKTAEEAPVREEVMGREPTDPMEEVPDPPLVLPHEGSRPASIIPSLRSFGFSLRSIASQMLWVDSCEVTIGCNGNITERTEYDERSRAGTEQMVIQEASPTRCAQI</sequence>
<keyword evidence="2" id="KW-0812">Transmembrane</keyword>
<reference evidence="3" key="1">
    <citation type="submission" date="2022-10" db="EMBL/GenBank/DDBJ databases">
        <authorList>
            <person name="Chen Y."/>
            <person name="Dougan E. K."/>
            <person name="Chan C."/>
            <person name="Rhodes N."/>
            <person name="Thang M."/>
        </authorList>
    </citation>
    <scope>NUCLEOTIDE SEQUENCE</scope>
</reference>
<comment type="caution">
    <text evidence="3">The sequence shown here is derived from an EMBL/GenBank/DDBJ whole genome shotgun (WGS) entry which is preliminary data.</text>
</comment>
<proteinExistence type="predicted"/>
<dbReference type="EMBL" id="CAMXCT010002358">
    <property type="protein sequence ID" value="CAI3997604.1"/>
    <property type="molecule type" value="Genomic_DNA"/>
</dbReference>
<dbReference type="EMBL" id="CAMXCT020002358">
    <property type="protein sequence ID" value="CAL1150979.1"/>
    <property type="molecule type" value="Genomic_DNA"/>
</dbReference>
<keyword evidence="2" id="KW-0472">Membrane</keyword>
<name>A0A9P1CSP0_9DINO</name>